<dbReference type="EMBL" id="VBSP01000009">
    <property type="protein sequence ID" value="TLQ41880.1"/>
    <property type="molecule type" value="Genomic_DNA"/>
</dbReference>
<evidence type="ECO:0000259" key="4">
    <source>
        <dbReference type="Pfam" id="PF22725"/>
    </source>
</evidence>
<dbReference type="Proteomes" id="UP000306420">
    <property type="component" value="Unassembled WGS sequence"/>
</dbReference>
<protein>
    <submittedName>
        <fullName evidence="5">Gfo/Idh/MocA family oxidoreductase</fullName>
    </submittedName>
</protein>
<dbReference type="InterPro" id="IPR036291">
    <property type="entry name" value="NAD(P)-bd_dom_sf"/>
</dbReference>
<dbReference type="GO" id="GO:0000166">
    <property type="term" value="F:nucleotide binding"/>
    <property type="evidence" value="ECO:0007669"/>
    <property type="project" value="InterPro"/>
</dbReference>
<dbReference type="InterPro" id="IPR000683">
    <property type="entry name" value="Gfo/Idh/MocA-like_OxRdtase_N"/>
</dbReference>
<proteinExistence type="inferred from homology"/>
<dbReference type="OrthoDB" id="9815825at2"/>
<reference evidence="5 6" key="1">
    <citation type="submission" date="2019-05" db="EMBL/GenBank/DDBJ databases">
        <title>The metagenome of a microbial culture collection derived from dairy environment covers the genomic content of the human microbiome.</title>
        <authorList>
            <person name="Roder T."/>
            <person name="Wuthrich D."/>
            <person name="Sattari Z."/>
            <person name="Von Ah U."/>
            <person name="Bar C."/>
            <person name="Ronchi F."/>
            <person name="Macpherson A.J."/>
            <person name="Ganal-Vonarburg S.C."/>
            <person name="Bruggmann R."/>
            <person name="Vergeres G."/>
        </authorList>
    </citation>
    <scope>NUCLEOTIDE SEQUENCE [LARGE SCALE GENOMIC DNA]</scope>
    <source>
        <strain evidence="5 6">FAM 24227</strain>
    </source>
</reference>
<evidence type="ECO:0000313" key="6">
    <source>
        <dbReference type="Proteomes" id="UP000306420"/>
    </source>
</evidence>
<dbReference type="SUPFAM" id="SSF55347">
    <property type="entry name" value="Glyceraldehyde-3-phosphate dehydrogenase-like, C-terminal domain"/>
    <property type="match status" value="1"/>
</dbReference>
<dbReference type="AlphaFoldDB" id="A0A5R9DWD2"/>
<accession>A0A5R9DWD2</accession>
<name>A0A5R9DWD2_9LACT</name>
<dbReference type="GO" id="GO:0016491">
    <property type="term" value="F:oxidoreductase activity"/>
    <property type="evidence" value="ECO:0007669"/>
    <property type="project" value="UniProtKB-KW"/>
</dbReference>
<dbReference type="Pfam" id="PF22725">
    <property type="entry name" value="GFO_IDH_MocA_C3"/>
    <property type="match status" value="1"/>
</dbReference>
<comment type="caution">
    <text evidence="5">The sequence shown here is derived from an EMBL/GenBank/DDBJ whole genome shotgun (WGS) entry which is preliminary data.</text>
</comment>
<dbReference type="Pfam" id="PF01408">
    <property type="entry name" value="GFO_IDH_MocA"/>
    <property type="match status" value="1"/>
</dbReference>
<organism evidence="5 6">
    <name type="scientific">Ruoffia tabacinasalis</name>
    <dbReference type="NCBI Taxonomy" id="87458"/>
    <lineage>
        <taxon>Bacteria</taxon>
        <taxon>Bacillati</taxon>
        <taxon>Bacillota</taxon>
        <taxon>Bacilli</taxon>
        <taxon>Lactobacillales</taxon>
        <taxon>Aerococcaceae</taxon>
        <taxon>Ruoffia</taxon>
    </lineage>
</organism>
<dbReference type="InterPro" id="IPR050984">
    <property type="entry name" value="Gfo/Idh/MocA_domain"/>
</dbReference>
<evidence type="ECO:0000256" key="1">
    <source>
        <dbReference type="ARBA" id="ARBA00010928"/>
    </source>
</evidence>
<evidence type="ECO:0000313" key="5">
    <source>
        <dbReference type="EMBL" id="TLQ41880.1"/>
    </source>
</evidence>
<evidence type="ECO:0000256" key="2">
    <source>
        <dbReference type="ARBA" id="ARBA00023002"/>
    </source>
</evidence>
<sequence length="318" mass="35942">MIKWGIIGAGNIAHRFAASLEQVKGARLYAVARRTMEKAEAFRAEHPCDVSYDNYQTLLDDSEIDAVYIALPHQFHLEWVKKALRTGKAVLCEKPATLSLQEMEEITETVKETNVFFMEAMKSRFVPAYREIKERIEKGDIGEVLSVSTSLCRVFTEADASYHFEPVQGGCLLDMGVYNISLIEDFMTSPVQVKDVDYEVTDNGVEVYVDAKLESNGVIGRVESAFDREKETVAIITGTIGEIRIPNFHRPASYTLTLADSNEAQLHEVPYDHDDFYSEIAHVVECIQQHKTESPIMSLKHSENVARIMDQIKEEIVL</sequence>
<keyword evidence="2" id="KW-0560">Oxidoreductase</keyword>
<dbReference type="SUPFAM" id="SSF51735">
    <property type="entry name" value="NAD(P)-binding Rossmann-fold domains"/>
    <property type="match status" value="1"/>
</dbReference>
<dbReference type="RefSeq" id="WP_138404138.1">
    <property type="nucleotide sequence ID" value="NZ_VBSP01000009.1"/>
</dbReference>
<gene>
    <name evidence="5" type="ORF">FEZ33_04160</name>
</gene>
<dbReference type="PANTHER" id="PTHR22604">
    <property type="entry name" value="OXIDOREDUCTASES"/>
    <property type="match status" value="1"/>
</dbReference>
<dbReference type="InterPro" id="IPR055170">
    <property type="entry name" value="GFO_IDH_MocA-like_dom"/>
</dbReference>
<dbReference type="Gene3D" id="3.40.50.720">
    <property type="entry name" value="NAD(P)-binding Rossmann-like Domain"/>
    <property type="match status" value="1"/>
</dbReference>
<evidence type="ECO:0000259" key="3">
    <source>
        <dbReference type="Pfam" id="PF01408"/>
    </source>
</evidence>
<feature type="domain" description="GFO/IDH/MocA-like oxidoreductase" evidence="4">
    <location>
        <begin position="129"/>
        <end position="243"/>
    </location>
</feature>
<feature type="domain" description="Gfo/Idh/MocA-like oxidoreductase N-terminal" evidence="3">
    <location>
        <begin position="2"/>
        <end position="118"/>
    </location>
</feature>
<dbReference type="PANTHER" id="PTHR22604:SF105">
    <property type="entry name" value="TRANS-1,2-DIHYDROBENZENE-1,2-DIOL DEHYDROGENASE"/>
    <property type="match status" value="1"/>
</dbReference>
<dbReference type="Gene3D" id="3.30.360.10">
    <property type="entry name" value="Dihydrodipicolinate Reductase, domain 2"/>
    <property type="match status" value="1"/>
</dbReference>
<comment type="similarity">
    <text evidence="1">Belongs to the Gfo/Idh/MocA family.</text>
</comment>